<reference evidence="2" key="1">
    <citation type="submission" date="2023-01" db="EMBL/GenBank/DDBJ databases">
        <title>Colletotrichum chrysophilum M932 genome sequence.</title>
        <authorList>
            <person name="Baroncelli R."/>
        </authorList>
    </citation>
    <scope>NUCLEOTIDE SEQUENCE</scope>
    <source>
        <strain evidence="2">M932</strain>
    </source>
</reference>
<keyword evidence="3" id="KW-1185">Reference proteome</keyword>
<comment type="caution">
    <text evidence="2">The sequence shown here is derived from an EMBL/GenBank/DDBJ whole genome shotgun (WGS) entry which is preliminary data.</text>
</comment>
<feature type="compositionally biased region" description="Polar residues" evidence="1">
    <location>
        <begin position="1"/>
        <end position="11"/>
    </location>
</feature>
<sequence length="49" mass="5419">MASAQSTSSKEPTAGRKRSLGRRSCSYSRGAEATFNFFFFFFSPSEAAR</sequence>
<organism evidence="2 3">
    <name type="scientific">Colletotrichum chrysophilum</name>
    <dbReference type="NCBI Taxonomy" id="1836956"/>
    <lineage>
        <taxon>Eukaryota</taxon>
        <taxon>Fungi</taxon>
        <taxon>Dikarya</taxon>
        <taxon>Ascomycota</taxon>
        <taxon>Pezizomycotina</taxon>
        <taxon>Sordariomycetes</taxon>
        <taxon>Hypocreomycetidae</taxon>
        <taxon>Glomerellales</taxon>
        <taxon>Glomerellaceae</taxon>
        <taxon>Colletotrichum</taxon>
        <taxon>Colletotrichum gloeosporioides species complex</taxon>
    </lineage>
</organism>
<name>A0AAD9EGD8_9PEZI</name>
<evidence type="ECO:0000313" key="2">
    <source>
        <dbReference type="EMBL" id="KAK1847560.1"/>
    </source>
</evidence>
<accession>A0AAD9EGD8</accession>
<dbReference type="AlphaFoldDB" id="A0AAD9EGD8"/>
<evidence type="ECO:0000256" key="1">
    <source>
        <dbReference type="SAM" id="MobiDB-lite"/>
    </source>
</evidence>
<dbReference type="EMBL" id="JAQOWY010000199">
    <property type="protein sequence ID" value="KAK1847560.1"/>
    <property type="molecule type" value="Genomic_DNA"/>
</dbReference>
<dbReference type="Proteomes" id="UP001243330">
    <property type="component" value="Unassembled WGS sequence"/>
</dbReference>
<proteinExistence type="predicted"/>
<protein>
    <submittedName>
        <fullName evidence="2">Uncharacterized protein</fullName>
    </submittedName>
</protein>
<evidence type="ECO:0000313" key="3">
    <source>
        <dbReference type="Proteomes" id="UP001243330"/>
    </source>
</evidence>
<gene>
    <name evidence="2" type="ORF">CCHR01_09839</name>
</gene>
<feature type="region of interest" description="Disordered" evidence="1">
    <location>
        <begin position="1"/>
        <end position="24"/>
    </location>
</feature>